<evidence type="ECO:0000313" key="2">
    <source>
        <dbReference type="Proteomes" id="UP000009134"/>
    </source>
</evidence>
<dbReference type="AlphaFoldDB" id="Q2G3V6"/>
<dbReference type="HOGENOM" id="CLU_1271219_0_0_5"/>
<protein>
    <submittedName>
        <fullName evidence="1">Uncharacterized protein</fullName>
    </submittedName>
</protein>
<proteinExistence type="predicted"/>
<dbReference type="EMBL" id="CP000248">
    <property type="protein sequence ID" value="ABD27467.1"/>
    <property type="molecule type" value="Genomic_DNA"/>
</dbReference>
<keyword evidence="2" id="KW-1185">Reference proteome</keyword>
<sequence>MAPFPAPALRRFGCRQSTAVPVRLAAEAAERTCWIESVTTGWLFLIPEGTGAAWLLAIGDAPQALLARSTLVAPLIERLGVTGPAFDTSPRMVERLAGEGWLAFGTAALAFDPICGDGTAQAVREGILASGVVTALARGEDPLALAIHHHSILLASMRRHLQLALPFYASGGTSGWWREQFAATREGYDWCTAQLGQLPEPRFAIHGFDLVRRELAA</sequence>
<accession>Q2G3V6</accession>
<name>Q2G3V6_NOVAD</name>
<dbReference type="InterPro" id="IPR036188">
    <property type="entry name" value="FAD/NAD-bd_sf"/>
</dbReference>
<dbReference type="STRING" id="279238.Saro_3032"/>
<evidence type="ECO:0000313" key="1">
    <source>
        <dbReference type="EMBL" id="ABD27467.1"/>
    </source>
</evidence>
<gene>
    <name evidence="1" type="ordered locus">Saro_3032</name>
</gene>
<dbReference type="eggNOG" id="COG0644">
    <property type="taxonomic scope" value="Bacteria"/>
</dbReference>
<dbReference type="Gene3D" id="3.50.50.60">
    <property type="entry name" value="FAD/NAD(P)-binding domain"/>
    <property type="match status" value="1"/>
</dbReference>
<dbReference type="KEGG" id="nar:Saro_3032"/>
<dbReference type="Proteomes" id="UP000009134">
    <property type="component" value="Chromosome"/>
</dbReference>
<organism evidence="1 2">
    <name type="scientific">Novosphingobium aromaticivorans (strain ATCC 700278 / DSM 12444 / CCUG 56034 / CIP 105152 / NBRC 16084 / F199)</name>
    <dbReference type="NCBI Taxonomy" id="279238"/>
    <lineage>
        <taxon>Bacteria</taxon>
        <taxon>Pseudomonadati</taxon>
        <taxon>Pseudomonadota</taxon>
        <taxon>Alphaproteobacteria</taxon>
        <taxon>Sphingomonadales</taxon>
        <taxon>Sphingomonadaceae</taxon>
        <taxon>Novosphingobium</taxon>
    </lineage>
</organism>
<reference evidence="2" key="1">
    <citation type="submission" date="2006-01" db="EMBL/GenBank/DDBJ databases">
        <title>Complete sequence of Novosphingobium aromaticivorans DSM 12444.</title>
        <authorList>
            <consortium name="US DOE Joint Genome Institute"/>
            <person name="Copeland A."/>
            <person name="Lucas S."/>
            <person name="Lapidus A."/>
            <person name="Barry K."/>
            <person name="Detter J.C."/>
            <person name="Glavina T."/>
            <person name="Hammon N."/>
            <person name="Israni S."/>
            <person name="Pitluck S."/>
            <person name="Chain P."/>
            <person name="Malfatti S."/>
            <person name="Shin M."/>
            <person name="Vergez L."/>
            <person name="Schmutz J."/>
            <person name="Larimer F."/>
            <person name="Land M."/>
            <person name="Kyrpides N."/>
            <person name="Ivanova N."/>
            <person name="Fredrickson J."/>
            <person name="Balkwill D."/>
            <person name="Romine M.F."/>
            <person name="Richardson P."/>
        </authorList>
    </citation>
    <scope>NUCLEOTIDE SEQUENCE [LARGE SCALE GENOMIC DNA]</scope>
    <source>
        <strain evidence="2">ATCC 700278 / DSM 12444 / CCUG 56034 / CIP 105152 / NBRC 16084 / F199</strain>
    </source>
</reference>